<feature type="domain" description="Xylose isomerase-like TIM barrel" evidence="3">
    <location>
        <begin position="34"/>
        <end position="273"/>
    </location>
</feature>
<dbReference type="NCBIfam" id="TIGR00542">
    <property type="entry name" value="hxl6Piso_put"/>
    <property type="match status" value="1"/>
</dbReference>
<evidence type="ECO:0000256" key="1">
    <source>
        <dbReference type="ARBA" id="ARBA00023235"/>
    </source>
</evidence>
<dbReference type="GO" id="GO:0019852">
    <property type="term" value="P:L-ascorbic acid metabolic process"/>
    <property type="evidence" value="ECO:0007669"/>
    <property type="project" value="TreeGrafter"/>
</dbReference>
<dbReference type="SUPFAM" id="SSF51658">
    <property type="entry name" value="Xylose isomerase-like"/>
    <property type="match status" value="1"/>
</dbReference>
<dbReference type="InterPro" id="IPR050417">
    <property type="entry name" value="Sugar_Epim/Isomerase"/>
</dbReference>
<dbReference type="InterPro" id="IPR036237">
    <property type="entry name" value="Xyl_isomerase-like_sf"/>
</dbReference>
<protein>
    <recommendedName>
        <fullName evidence="2">L-ribulose-5-phosphate 3-epimerase</fullName>
    </recommendedName>
</protein>
<accession>A0A926HQJ8</accession>
<dbReference type="Gene3D" id="3.20.20.150">
    <property type="entry name" value="Divalent-metal-dependent TIM barrel enzymes"/>
    <property type="match status" value="1"/>
</dbReference>
<evidence type="ECO:0000259" key="3">
    <source>
        <dbReference type="Pfam" id="PF01261"/>
    </source>
</evidence>
<dbReference type="InterPro" id="IPR004560">
    <property type="entry name" value="L-Ru-5P_3-Epase"/>
</dbReference>
<reference evidence="4" key="1">
    <citation type="submission" date="2020-08" db="EMBL/GenBank/DDBJ databases">
        <title>Genome public.</title>
        <authorList>
            <person name="Liu C."/>
            <person name="Sun Q."/>
        </authorList>
    </citation>
    <scope>NUCLEOTIDE SEQUENCE</scope>
    <source>
        <strain evidence="4">BX7</strain>
    </source>
</reference>
<keyword evidence="5" id="KW-1185">Reference proteome</keyword>
<dbReference type="EMBL" id="JACRSP010000002">
    <property type="protein sequence ID" value="MBC8536417.1"/>
    <property type="molecule type" value="Genomic_DNA"/>
</dbReference>
<proteinExistence type="predicted"/>
<name>A0A926HQJ8_9FIRM</name>
<evidence type="ECO:0000256" key="2">
    <source>
        <dbReference type="NCBIfam" id="TIGR00542"/>
    </source>
</evidence>
<dbReference type="NCBIfam" id="NF009689">
    <property type="entry name" value="PRK13210.1"/>
    <property type="match status" value="1"/>
</dbReference>
<keyword evidence="1 4" id="KW-0413">Isomerase</keyword>
<comment type="caution">
    <text evidence="4">The sequence shown here is derived from an EMBL/GenBank/DDBJ whole genome shotgun (WGS) entry which is preliminary data.</text>
</comment>
<dbReference type="GO" id="GO:0034015">
    <property type="term" value="F:L-ribulose-5-phosphate 3-epimerase activity"/>
    <property type="evidence" value="ECO:0007669"/>
    <property type="project" value="TreeGrafter"/>
</dbReference>
<dbReference type="Pfam" id="PF01261">
    <property type="entry name" value="AP_endonuc_2"/>
    <property type="match status" value="1"/>
</dbReference>
<evidence type="ECO:0000313" key="5">
    <source>
        <dbReference type="Proteomes" id="UP000620366"/>
    </source>
</evidence>
<dbReference type="AlphaFoldDB" id="A0A926HQJ8"/>
<dbReference type="Proteomes" id="UP000620366">
    <property type="component" value="Unassembled WGS sequence"/>
</dbReference>
<dbReference type="InterPro" id="IPR013022">
    <property type="entry name" value="Xyl_isomerase-like_TIM-brl"/>
</dbReference>
<dbReference type="PANTHER" id="PTHR43489:SF1">
    <property type="entry name" value="L-RIBULOSE-5-PHOSPHATE 3-EPIMERASE SGBU-RELATED"/>
    <property type="match status" value="1"/>
</dbReference>
<sequence length="294" mass="33083">MGKRHERGNNVAEYRLGLYEKSMPDTLTIREKLEHTRQAGFDYMELSIDESDAKLARLDWTAEQLYNLRADMWQTGTPIHSICLSGHRKYPLGHPDFKVRQRSMEIMEKAIVLASQLGIRLIQLAGYDVYYEEGCDETRDYFLENLKKAVLMAGKYGVMLGFETMETPFMNTVAKAMAYVNAVGSPWLQIYPDLGNLTNAVGEEVPTDLEAGKGHLAALHLKETVPGVFREVPFGTGHVDFVSGAGKALELGVRAFVGEFWYVGAKNWEEELAVANSFLREKLHEGAQHSRTDS</sequence>
<dbReference type="GO" id="GO:0016861">
    <property type="term" value="F:intramolecular oxidoreductase activity, interconverting aldoses and ketoses"/>
    <property type="evidence" value="ECO:0007669"/>
    <property type="project" value="InterPro"/>
</dbReference>
<dbReference type="NCBIfam" id="NF009688">
    <property type="entry name" value="PRK13209.1"/>
    <property type="match status" value="1"/>
</dbReference>
<organism evidence="4 5">
    <name type="scientific">Feifania hominis</name>
    <dbReference type="NCBI Taxonomy" id="2763660"/>
    <lineage>
        <taxon>Bacteria</taxon>
        <taxon>Bacillati</taxon>
        <taxon>Bacillota</taxon>
        <taxon>Clostridia</taxon>
        <taxon>Eubacteriales</taxon>
        <taxon>Feifaniaceae</taxon>
        <taxon>Feifania</taxon>
    </lineage>
</organism>
<evidence type="ECO:0000313" key="4">
    <source>
        <dbReference type="EMBL" id="MBC8536417.1"/>
    </source>
</evidence>
<gene>
    <name evidence="4" type="ORF">H8695_06890</name>
</gene>
<dbReference type="PANTHER" id="PTHR43489">
    <property type="entry name" value="ISOMERASE"/>
    <property type="match status" value="1"/>
</dbReference>